<organism evidence="1 2">
    <name type="scientific">Paenibacillus alvei</name>
    <name type="common">Bacillus alvei</name>
    <dbReference type="NCBI Taxonomy" id="44250"/>
    <lineage>
        <taxon>Bacteria</taxon>
        <taxon>Bacillati</taxon>
        <taxon>Bacillota</taxon>
        <taxon>Bacilli</taxon>
        <taxon>Bacillales</taxon>
        <taxon>Paenibacillaceae</taxon>
        <taxon>Paenibacillus</taxon>
    </lineage>
</organism>
<accession>A0ABT4GQM8</accession>
<sequence length="111" mass="13325">MRLSKLNGNGIFEGSRFILPEHREAYLEQQHERARRQRPMIDEQEWEQIGTRLQQAMQDRETVTLEMYDPFEVCQLTGEVIDIDILNRRVRLLLDGEKQWVKIEDILEVRS</sequence>
<dbReference type="RefSeq" id="WP_040737021.1">
    <property type="nucleotide sequence ID" value="NZ_JAMDNA010000019.1"/>
</dbReference>
<dbReference type="InterPro" id="IPR014962">
    <property type="entry name" value="YolD"/>
</dbReference>
<dbReference type="Proteomes" id="UP001527181">
    <property type="component" value="Unassembled WGS sequence"/>
</dbReference>
<gene>
    <name evidence="1" type="ORF">M5X12_00270</name>
</gene>
<dbReference type="Pfam" id="PF08863">
    <property type="entry name" value="YolD"/>
    <property type="match status" value="1"/>
</dbReference>
<evidence type="ECO:0000313" key="2">
    <source>
        <dbReference type="Proteomes" id="UP001527181"/>
    </source>
</evidence>
<proteinExistence type="predicted"/>
<comment type="caution">
    <text evidence="1">The sequence shown here is derived from an EMBL/GenBank/DDBJ whole genome shotgun (WGS) entry which is preliminary data.</text>
</comment>
<dbReference type="EMBL" id="JAMDNP010000001">
    <property type="protein sequence ID" value="MCY9758996.1"/>
    <property type="molecule type" value="Genomic_DNA"/>
</dbReference>
<keyword evidence="2" id="KW-1185">Reference proteome</keyword>
<name>A0ABT4GQM8_PAEAL</name>
<protein>
    <submittedName>
        <fullName evidence="1">YolD-like family protein</fullName>
    </submittedName>
</protein>
<reference evidence="1 2" key="1">
    <citation type="submission" date="2022-05" db="EMBL/GenBank/DDBJ databases">
        <title>Genome Sequencing of Bee-Associated Microbes.</title>
        <authorList>
            <person name="Dunlap C."/>
        </authorList>
    </citation>
    <scope>NUCLEOTIDE SEQUENCE [LARGE SCALE GENOMIC DNA]</scope>
    <source>
        <strain evidence="1 2">NRRL B-04010</strain>
    </source>
</reference>
<evidence type="ECO:0000313" key="1">
    <source>
        <dbReference type="EMBL" id="MCY9758996.1"/>
    </source>
</evidence>